<dbReference type="InParanoid" id="A0A0D0AS92"/>
<dbReference type="AlphaFoldDB" id="A0A0D0AS92"/>
<reference evidence="3 4" key="1">
    <citation type="submission" date="2014-04" db="EMBL/GenBank/DDBJ databases">
        <authorList>
            <consortium name="DOE Joint Genome Institute"/>
            <person name="Kuo A."/>
            <person name="Ruytinx J."/>
            <person name="Rineau F."/>
            <person name="Colpaert J."/>
            <person name="Kohler A."/>
            <person name="Nagy L.G."/>
            <person name="Floudas D."/>
            <person name="Copeland A."/>
            <person name="Barry K.W."/>
            <person name="Cichocki N."/>
            <person name="Veneault-Fourrey C."/>
            <person name="LaButti K."/>
            <person name="Lindquist E.A."/>
            <person name="Lipzen A."/>
            <person name="Lundell T."/>
            <person name="Morin E."/>
            <person name="Murat C."/>
            <person name="Sun H."/>
            <person name="Tunlid A."/>
            <person name="Henrissat B."/>
            <person name="Grigoriev I.V."/>
            <person name="Hibbett D.S."/>
            <person name="Martin F."/>
            <person name="Nordberg H.P."/>
            <person name="Cantor M.N."/>
            <person name="Hua S.X."/>
        </authorList>
    </citation>
    <scope>NUCLEOTIDE SEQUENCE [LARGE SCALE GENOMIC DNA]</scope>
    <source>
        <strain evidence="3 4">UH-Slu-Lm8-n1</strain>
    </source>
</reference>
<name>A0A0D0AS92_9AGAM</name>
<dbReference type="HOGENOM" id="CLU_1230283_0_0_1"/>
<keyword evidence="4" id="KW-1185">Reference proteome</keyword>
<evidence type="ECO:0000256" key="2">
    <source>
        <dbReference type="SAM" id="Phobius"/>
    </source>
</evidence>
<proteinExistence type="predicted"/>
<evidence type="ECO:0000313" key="4">
    <source>
        <dbReference type="Proteomes" id="UP000054485"/>
    </source>
</evidence>
<sequence>MTYSMRLVQREGRRIAQFLQRRDSSASASTTSSTPSPSISEGPELALPPTTTPVVTLNNFPATSQTLAIALSILGFTVLGIAYWRIRVRRRKSMKGAENVADGGDVERQKEKWLAPSTTAPLALDTVVAPAGVSWAPQYRSISGPEYVRDAKESKPLPPKRSRSPPPSLVPKPSQDPFADPRPKSAPPKSPRTSGVEHAISISSPSSPQPYALSVSGYQVRGLWTKEKGTRDSEV</sequence>
<keyword evidence="2" id="KW-0472">Membrane</keyword>
<feature type="region of interest" description="Disordered" evidence="1">
    <location>
        <begin position="20"/>
        <end position="47"/>
    </location>
</feature>
<protein>
    <submittedName>
        <fullName evidence="3">Uncharacterized protein</fullName>
    </submittedName>
</protein>
<feature type="compositionally biased region" description="Low complexity" evidence="1">
    <location>
        <begin position="25"/>
        <end position="38"/>
    </location>
</feature>
<evidence type="ECO:0000256" key="1">
    <source>
        <dbReference type="SAM" id="MobiDB-lite"/>
    </source>
</evidence>
<accession>A0A0D0AS92</accession>
<feature type="region of interest" description="Disordered" evidence="1">
    <location>
        <begin position="146"/>
        <end position="212"/>
    </location>
</feature>
<dbReference type="Proteomes" id="UP000054485">
    <property type="component" value="Unassembled WGS sequence"/>
</dbReference>
<keyword evidence="2" id="KW-0812">Transmembrane</keyword>
<organism evidence="3 4">
    <name type="scientific">Suillus luteus UH-Slu-Lm8-n1</name>
    <dbReference type="NCBI Taxonomy" id="930992"/>
    <lineage>
        <taxon>Eukaryota</taxon>
        <taxon>Fungi</taxon>
        <taxon>Dikarya</taxon>
        <taxon>Basidiomycota</taxon>
        <taxon>Agaricomycotina</taxon>
        <taxon>Agaricomycetes</taxon>
        <taxon>Agaricomycetidae</taxon>
        <taxon>Boletales</taxon>
        <taxon>Suillineae</taxon>
        <taxon>Suillaceae</taxon>
        <taxon>Suillus</taxon>
    </lineage>
</organism>
<gene>
    <name evidence="3" type="ORF">CY34DRAFT_614381</name>
</gene>
<feature type="transmembrane region" description="Helical" evidence="2">
    <location>
        <begin position="67"/>
        <end position="86"/>
    </location>
</feature>
<keyword evidence="2" id="KW-1133">Transmembrane helix</keyword>
<dbReference type="EMBL" id="KN835188">
    <property type="protein sequence ID" value="KIK44541.1"/>
    <property type="molecule type" value="Genomic_DNA"/>
</dbReference>
<evidence type="ECO:0000313" key="3">
    <source>
        <dbReference type="EMBL" id="KIK44541.1"/>
    </source>
</evidence>
<reference evidence="4" key="2">
    <citation type="submission" date="2015-01" db="EMBL/GenBank/DDBJ databases">
        <title>Evolutionary Origins and Diversification of the Mycorrhizal Mutualists.</title>
        <authorList>
            <consortium name="DOE Joint Genome Institute"/>
            <consortium name="Mycorrhizal Genomics Consortium"/>
            <person name="Kohler A."/>
            <person name="Kuo A."/>
            <person name="Nagy L.G."/>
            <person name="Floudas D."/>
            <person name="Copeland A."/>
            <person name="Barry K.W."/>
            <person name="Cichocki N."/>
            <person name="Veneault-Fourrey C."/>
            <person name="LaButti K."/>
            <person name="Lindquist E.A."/>
            <person name="Lipzen A."/>
            <person name="Lundell T."/>
            <person name="Morin E."/>
            <person name="Murat C."/>
            <person name="Riley R."/>
            <person name="Ohm R."/>
            <person name="Sun H."/>
            <person name="Tunlid A."/>
            <person name="Henrissat B."/>
            <person name="Grigoriev I.V."/>
            <person name="Hibbett D.S."/>
            <person name="Martin F."/>
        </authorList>
    </citation>
    <scope>NUCLEOTIDE SEQUENCE [LARGE SCALE GENOMIC DNA]</scope>
    <source>
        <strain evidence="4">UH-Slu-Lm8-n1</strain>
    </source>
</reference>
<dbReference type="OrthoDB" id="2678200at2759"/>